<evidence type="ECO:0000256" key="4">
    <source>
        <dbReference type="SAM" id="Phobius"/>
    </source>
</evidence>
<proteinExistence type="predicted"/>
<evidence type="ECO:0000313" key="6">
    <source>
        <dbReference type="EMBL" id="PHM46377.1"/>
    </source>
</evidence>
<dbReference type="Proteomes" id="UP000198919">
    <property type="component" value="Unassembled WGS sequence"/>
</dbReference>
<keyword evidence="4" id="KW-1133">Transmembrane helix</keyword>
<dbReference type="Gene3D" id="2.40.30.170">
    <property type="match status" value="1"/>
</dbReference>
<keyword evidence="9" id="KW-1185">Reference proteome</keyword>
<dbReference type="SUPFAM" id="SSF56954">
    <property type="entry name" value="Outer membrane efflux proteins (OEP)"/>
    <property type="match status" value="1"/>
</dbReference>
<dbReference type="AlphaFoldDB" id="A0A1I3RXI9"/>
<dbReference type="InterPro" id="IPR050465">
    <property type="entry name" value="UPF0194_transport"/>
</dbReference>
<dbReference type="OrthoDB" id="6309232at2"/>
<evidence type="ECO:0000313" key="8">
    <source>
        <dbReference type="Proteomes" id="UP000198919"/>
    </source>
</evidence>
<reference evidence="7" key="2">
    <citation type="submission" date="2016-10" db="EMBL/GenBank/DDBJ databases">
        <authorList>
            <person name="de Groot N.N."/>
        </authorList>
    </citation>
    <scope>NUCLEOTIDE SEQUENCE [LARGE SCALE GENOMIC DNA]</scope>
    <source>
        <strain evidence="7">DSM 17908</strain>
    </source>
</reference>
<keyword evidence="4" id="KW-0472">Membrane</keyword>
<dbReference type="PANTHER" id="PTHR32347:SF23">
    <property type="entry name" value="BLL5650 PROTEIN"/>
    <property type="match status" value="1"/>
</dbReference>
<dbReference type="GO" id="GO:0030313">
    <property type="term" value="C:cell envelope"/>
    <property type="evidence" value="ECO:0007669"/>
    <property type="project" value="UniProtKB-SubCell"/>
</dbReference>
<dbReference type="Pfam" id="PF25990">
    <property type="entry name" value="Beta-barrel_YknX"/>
    <property type="match status" value="1"/>
</dbReference>
<evidence type="ECO:0000256" key="2">
    <source>
        <dbReference type="ARBA" id="ARBA00023054"/>
    </source>
</evidence>
<dbReference type="InterPro" id="IPR011053">
    <property type="entry name" value="Single_hybrid_motif"/>
</dbReference>
<keyword evidence="2 3" id="KW-0175">Coiled coil</keyword>
<dbReference type="PANTHER" id="PTHR32347">
    <property type="entry name" value="EFFLUX SYSTEM COMPONENT YKNX-RELATED"/>
    <property type="match status" value="1"/>
</dbReference>
<evidence type="ECO:0000313" key="7">
    <source>
        <dbReference type="EMBL" id="SFJ51125.1"/>
    </source>
</evidence>
<gene>
    <name evidence="7" type="ORF">SAMN05421680_110104</name>
    <name evidence="6" type="ORF">Xmau_00788</name>
</gene>
<dbReference type="EMBL" id="FORG01000010">
    <property type="protein sequence ID" value="SFJ51125.1"/>
    <property type="molecule type" value="Genomic_DNA"/>
</dbReference>
<dbReference type="SUPFAM" id="SSF51230">
    <property type="entry name" value="Single hybrid motif"/>
    <property type="match status" value="1"/>
</dbReference>
<dbReference type="Gene3D" id="2.40.50.100">
    <property type="match status" value="1"/>
</dbReference>
<evidence type="ECO:0000313" key="9">
    <source>
        <dbReference type="Proteomes" id="UP000224607"/>
    </source>
</evidence>
<evidence type="ECO:0000259" key="5">
    <source>
        <dbReference type="Pfam" id="PF25990"/>
    </source>
</evidence>
<feature type="coiled-coil region" evidence="3">
    <location>
        <begin position="143"/>
        <end position="234"/>
    </location>
</feature>
<name>A0A1I3RXI9_9GAMM</name>
<accession>A0A1I3RXI9</accession>
<reference evidence="6 9" key="3">
    <citation type="journal article" date="2017" name="Nat. Microbiol.">
        <title>Natural product diversity associated with the nematode symbionts Photorhabdus and Xenorhabdus.</title>
        <authorList>
            <person name="Tobias N.J."/>
            <person name="Wolff H."/>
            <person name="Djahanschiri B."/>
            <person name="Grundmann F."/>
            <person name="Kronenwerth M."/>
            <person name="Shi Y.M."/>
            <person name="Simonyi S."/>
            <person name="Grun P."/>
            <person name="Shapiro-Ilan D."/>
            <person name="Pidot S.J."/>
            <person name="Stinear T.P."/>
            <person name="Ebersberger I."/>
            <person name="Bode H.B."/>
        </authorList>
    </citation>
    <scope>NUCLEOTIDE SEQUENCE [LARGE SCALE GENOMIC DNA]</scope>
    <source>
        <strain evidence="6 9">DSM 17908</strain>
    </source>
</reference>
<dbReference type="STRING" id="351675.SAMN05421680_110104"/>
<evidence type="ECO:0000256" key="3">
    <source>
        <dbReference type="SAM" id="Coils"/>
    </source>
</evidence>
<reference evidence="8" key="1">
    <citation type="submission" date="2016-10" db="EMBL/GenBank/DDBJ databases">
        <authorList>
            <person name="Varghese N."/>
            <person name="Submissions S."/>
        </authorList>
    </citation>
    <scope>NUCLEOTIDE SEQUENCE [LARGE SCALE GENOMIC DNA]</scope>
    <source>
        <strain evidence="8">DSM 17908</strain>
    </source>
</reference>
<dbReference type="Proteomes" id="UP000224607">
    <property type="component" value="Unassembled WGS sequence"/>
</dbReference>
<feature type="transmembrane region" description="Helical" evidence="4">
    <location>
        <begin position="20"/>
        <end position="42"/>
    </location>
</feature>
<protein>
    <submittedName>
        <fullName evidence="7">Barrel-sandwich domain of CusB or HlyD membrane-fusion</fullName>
    </submittedName>
    <submittedName>
        <fullName evidence="6">Periplasmic protein of efflux system</fullName>
    </submittedName>
</protein>
<evidence type="ECO:0000256" key="1">
    <source>
        <dbReference type="ARBA" id="ARBA00004196"/>
    </source>
</evidence>
<organism evidence="7 8">
    <name type="scientific">Xenorhabdus mauleonii</name>
    <dbReference type="NCBI Taxonomy" id="351675"/>
    <lineage>
        <taxon>Bacteria</taxon>
        <taxon>Pseudomonadati</taxon>
        <taxon>Pseudomonadota</taxon>
        <taxon>Gammaproteobacteria</taxon>
        <taxon>Enterobacterales</taxon>
        <taxon>Morganellaceae</taxon>
        <taxon>Xenorhabdus</taxon>
    </lineage>
</organism>
<sequence>MNKCSIFLNSVRSYLMVKRYRWIIAGLFIVALCFLFSFRYLFSEHSSDQQSVQWMEITPVLIEKKLGLVGKLQSRRLETIPAPFEGIIKQVLVKEGQRVSQDQTLITLDTRKIDIELRQAQVEMIKASSVVDQLHDWENSQDVIRARRNVENANHMVMEIKNNLAKTQALFSRGIVPRMEVETLEQQLRRQLTDLASAQGDLTSTRQKGDASNVQVAEMELQNATSRYQALQDQQANKAIKAPFSGVVLRATQGEKGKFVTIQAGIRVTEGAPLLEMMDTTQYQVLAQVEEADLAKLKEGQAVKISGEGFSENYLDGEIEAIAMQSTNNDNPGSAIYYDVVMKVTSPINRNYSIRPGMSAKVNIIVYRNEKGVVVPEKTLMRDNDGQLSVNWRPDLKSQPVSRRITVGEAIPEGIEIHGLETGFIALPQ</sequence>
<keyword evidence="4" id="KW-0812">Transmembrane</keyword>
<dbReference type="InterPro" id="IPR058636">
    <property type="entry name" value="Beta-barrel_YknX"/>
</dbReference>
<dbReference type="EMBL" id="NITY01000001">
    <property type="protein sequence ID" value="PHM46377.1"/>
    <property type="molecule type" value="Genomic_DNA"/>
</dbReference>
<feature type="domain" description="YknX-like beta-barrel" evidence="5">
    <location>
        <begin position="283"/>
        <end position="364"/>
    </location>
</feature>
<comment type="subcellular location">
    <subcellularLocation>
        <location evidence="1">Cell envelope</location>
    </subcellularLocation>
</comment>